<dbReference type="InterPro" id="IPR043129">
    <property type="entry name" value="ATPase_NBD"/>
</dbReference>
<evidence type="ECO:0000256" key="1">
    <source>
        <dbReference type="ARBA" id="ARBA00023277"/>
    </source>
</evidence>
<comment type="pathway">
    <text evidence="2">Amino-sugar metabolism; 1,6-anhydro-N-acetylmuramate degradation.</text>
</comment>
<dbReference type="Proteomes" id="UP000603352">
    <property type="component" value="Unassembled WGS sequence"/>
</dbReference>
<dbReference type="SUPFAM" id="SSF51735">
    <property type="entry name" value="NAD(P)-binding Rossmann-fold domains"/>
    <property type="match status" value="1"/>
</dbReference>
<feature type="binding site" evidence="2">
    <location>
        <begin position="350"/>
        <end position="357"/>
    </location>
    <ligand>
        <name>ATP</name>
        <dbReference type="ChEBI" id="CHEBI:30616"/>
    </ligand>
</feature>
<protein>
    <recommendedName>
        <fullName evidence="2">Anhydro-N-acetylmuramic acid kinase</fullName>
        <ecNumber evidence="2">2.7.1.170</ecNumber>
    </recommendedName>
    <alternativeName>
        <fullName evidence="2">AnhMurNAc kinase</fullName>
    </alternativeName>
</protein>
<dbReference type="EMBL" id="BMDZ01000014">
    <property type="protein sequence ID" value="GGB35649.1"/>
    <property type="molecule type" value="Genomic_DNA"/>
</dbReference>
<dbReference type="InterPro" id="IPR001509">
    <property type="entry name" value="Epimerase_deHydtase"/>
</dbReference>
<dbReference type="SUPFAM" id="SSF53067">
    <property type="entry name" value="Actin-like ATPase domain"/>
    <property type="match status" value="1"/>
</dbReference>
<dbReference type="Gene3D" id="3.90.25.10">
    <property type="entry name" value="UDP-galactose 4-epimerase, domain 1"/>
    <property type="match status" value="1"/>
</dbReference>
<accession>A0ABQ1ID40</accession>
<dbReference type="EC" id="2.7.1.170" evidence="2"/>
<dbReference type="Pfam" id="PF01370">
    <property type="entry name" value="Epimerase"/>
    <property type="match status" value="1"/>
</dbReference>
<keyword evidence="1 2" id="KW-0119">Carbohydrate metabolism</keyword>
<proteinExistence type="inferred from homology"/>
<keyword evidence="2" id="KW-0808">Transferase</keyword>
<dbReference type="NCBIfam" id="NF007141">
    <property type="entry name" value="PRK09585.1-5"/>
    <property type="match status" value="1"/>
</dbReference>
<keyword evidence="2" id="KW-0067">ATP-binding</keyword>
<dbReference type="PANTHER" id="PTHR30605">
    <property type="entry name" value="ANHYDRO-N-ACETYLMURAMIC ACID KINASE"/>
    <property type="match status" value="1"/>
</dbReference>
<keyword evidence="5" id="KW-1185">Reference proteome</keyword>
<comment type="pathway">
    <text evidence="2">Cell wall biogenesis; peptidoglycan recycling.</text>
</comment>
<dbReference type="Gene3D" id="3.30.420.40">
    <property type="match status" value="2"/>
</dbReference>
<evidence type="ECO:0000259" key="3">
    <source>
        <dbReference type="Pfam" id="PF01370"/>
    </source>
</evidence>
<dbReference type="PANTHER" id="PTHR30605:SF0">
    <property type="entry name" value="ANHYDRO-N-ACETYLMURAMIC ACID KINASE"/>
    <property type="match status" value="1"/>
</dbReference>
<name>A0ABQ1ID40_9PROT</name>
<comment type="catalytic activity">
    <reaction evidence="2">
        <text>1,6-anhydro-N-acetyl-beta-muramate + ATP + H2O = N-acetyl-D-muramate 6-phosphate + ADP + H(+)</text>
        <dbReference type="Rhea" id="RHEA:24952"/>
        <dbReference type="ChEBI" id="CHEBI:15377"/>
        <dbReference type="ChEBI" id="CHEBI:15378"/>
        <dbReference type="ChEBI" id="CHEBI:30616"/>
        <dbReference type="ChEBI" id="CHEBI:58690"/>
        <dbReference type="ChEBI" id="CHEBI:58722"/>
        <dbReference type="ChEBI" id="CHEBI:456216"/>
        <dbReference type="EC" id="2.7.1.170"/>
    </reaction>
</comment>
<comment type="function">
    <text evidence="2">Catalyzes the specific phosphorylation of 1,6-anhydro-N-acetylmuramic acid (anhMurNAc) with the simultaneous cleavage of the 1,6-anhydro ring, generating MurNAc-6-P. Is required for the utilization of anhMurNAc either imported from the medium or derived from its own cell wall murein, and thus plays a role in cell wall recycling.</text>
</comment>
<sequence>MRIIVTGATGFIGAALVARLRAAGTIMIDGAARPVSRIDTAGRNGTPPVDITDATAVRALVGAGADIIFHLAAGNTPAGEADPAAAAAINLDATRHLIDAVAASGHPARFVFASTVSVHGGAVARSLATEADAPRPATTYGATKAAAELLVADASRRGVIDARIARLVSIIDRPAPAAGRDAPVSTVARLAEVLTGPPAGRAAVLPVRADLRFAIADLASTVDALIYLAGLPTAAFGGDPVLALPSIQIRAGQLIDALHRAAGDDAAGLVRIVPDPAVEAVIGGWPAAQDWSRAAALGFPAPASLDDIAARLAGRDLPPAMRPDAPLIAASADQGIARRRPVWAVGLMSGTSLDGIDAALVETDGVDIIRFGPTLFQPYPEALRADLAALLGGNAPVIAAARAEAALTEAQAATVTALLAAAPEIAPHVRLIGFHGQTVLHLPDEGITVQLGDGARLAARAGIDTVSDFRRGDMARGGEGAPLVPVVHRAMIAWAGIPAPVAVLNIGGVANLTFIGSDGGLLAFDCGPGGALLDDLMRRRAGLAFDADGGTAASGRVDDAVLAQLMADPFFDRLPPKSLDRDRFASALDLVARLSLADAAATLAAFTAAGVARGLSLAMAVGAERPSRVLLAGGGRRNRAIAAAIAARSNLPVAPVDDAGLDGDALEAQAFAVLAVRAADGLPLSYPSTTAAAMPAPGGALHRAALAR</sequence>
<feature type="domain" description="NAD-dependent epimerase/dehydratase" evidence="3">
    <location>
        <begin position="3"/>
        <end position="169"/>
    </location>
</feature>
<dbReference type="InterPro" id="IPR036291">
    <property type="entry name" value="NAD(P)-bd_dom_sf"/>
</dbReference>
<evidence type="ECO:0000313" key="4">
    <source>
        <dbReference type="EMBL" id="GGB35649.1"/>
    </source>
</evidence>
<keyword evidence="2" id="KW-0418">Kinase</keyword>
<organism evidence="4 5">
    <name type="scientific">Tistrella bauzanensis</name>
    <dbReference type="NCBI Taxonomy" id="657419"/>
    <lineage>
        <taxon>Bacteria</taxon>
        <taxon>Pseudomonadati</taxon>
        <taxon>Pseudomonadota</taxon>
        <taxon>Alphaproteobacteria</taxon>
        <taxon>Geminicoccales</taxon>
        <taxon>Geminicoccaceae</taxon>
        <taxon>Tistrella</taxon>
    </lineage>
</organism>
<evidence type="ECO:0000313" key="5">
    <source>
        <dbReference type="Proteomes" id="UP000603352"/>
    </source>
</evidence>
<keyword evidence="2" id="KW-0547">Nucleotide-binding</keyword>
<dbReference type="InterPro" id="IPR005338">
    <property type="entry name" value="Anhydro_N_Ac-Mur_kinase"/>
</dbReference>
<reference evidence="5" key="1">
    <citation type="journal article" date="2019" name="Int. J. Syst. Evol. Microbiol.">
        <title>The Global Catalogue of Microorganisms (GCM) 10K type strain sequencing project: providing services to taxonomists for standard genome sequencing and annotation.</title>
        <authorList>
            <consortium name="The Broad Institute Genomics Platform"/>
            <consortium name="The Broad Institute Genome Sequencing Center for Infectious Disease"/>
            <person name="Wu L."/>
            <person name="Ma J."/>
        </authorList>
    </citation>
    <scope>NUCLEOTIDE SEQUENCE [LARGE SCALE GENOMIC DNA]</scope>
    <source>
        <strain evidence="5">CGMCC 1.10188</strain>
    </source>
</reference>
<dbReference type="Pfam" id="PF03702">
    <property type="entry name" value="AnmK"/>
    <property type="match status" value="1"/>
</dbReference>
<evidence type="ECO:0000256" key="2">
    <source>
        <dbReference type="HAMAP-Rule" id="MF_01270"/>
    </source>
</evidence>
<comment type="caution">
    <text evidence="4">The sequence shown here is derived from an EMBL/GenBank/DDBJ whole genome shotgun (WGS) entry which is preliminary data.</text>
</comment>
<dbReference type="HAMAP" id="MF_01270">
    <property type="entry name" value="AnhMurNAc_kinase"/>
    <property type="match status" value="1"/>
</dbReference>
<gene>
    <name evidence="2" type="primary">anmK</name>
    <name evidence="4" type="ORF">GCM10011505_16380</name>
</gene>
<dbReference type="Gene3D" id="3.40.50.720">
    <property type="entry name" value="NAD(P)-binding Rossmann-like Domain"/>
    <property type="match status" value="1"/>
</dbReference>
<comment type="similarity">
    <text evidence="2">Belongs to the anhydro-N-acetylmuramic acid kinase family.</text>
</comment>